<sequence length="37" mass="3851">MTCKNTVSPNWERIGDVAVDSGQVVIIDPSYIDGGGG</sequence>
<accession>A0A6J5JFJ2</accession>
<evidence type="ECO:0000313" key="2">
    <source>
        <dbReference type="Proteomes" id="UP000494301"/>
    </source>
</evidence>
<proteinExistence type="predicted"/>
<name>A0A6J5JFJ2_9BURK</name>
<organism evidence="1 2">
    <name type="scientific">Burkholderia aenigmatica</name>
    <dbReference type="NCBI Taxonomy" id="2015348"/>
    <lineage>
        <taxon>Bacteria</taxon>
        <taxon>Pseudomonadati</taxon>
        <taxon>Pseudomonadota</taxon>
        <taxon>Betaproteobacteria</taxon>
        <taxon>Burkholderiales</taxon>
        <taxon>Burkholderiaceae</taxon>
        <taxon>Burkholderia</taxon>
        <taxon>Burkholderia cepacia complex</taxon>
    </lineage>
</organism>
<evidence type="ECO:0000313" key="1">
    <source>
        <dbReference type="EMBL" id="CAB3970358.1"/>
    </source>
</evidence>
<reference evidence="1 2" key="1">
    <citation type="submission" date="2020-04" db="EMBL/GenBank/DDBJ databases">
        <authorList>
            <person name="Depoorter E."/>
        </authorList>
    </citation>
    <scope>NUCLEOTIDE SEQUENCE [LARGE SCALE GENOMIC DNA]</scope>
    <source>
        <strain evidence="1 2">BCC0217</strain>
    </source>
</reference>
<dbReference type="AlphaFoldDB" id="A0A6J5JFJ2"/>
<dbReference type="Proteomes" id="UP000494301">
    <property type="component" value="Unassembled WGS sequence"/>
</dbReference>
<protein>
    <submittedName>
        <fullName evidence="1">Uncharacterized protein</fullName>
    </submittedName>
</protein>
<gene>
    <name evidence="1" type="ORF">BLA3211_05898</name>
</gene>
<dbReference type="EMBL" id="CABWIL020000024">
    <property type="protein sequence ID" value="CAB3970358.1"/>
    <property type="molecule type" value="Genomic_DNA"/>
</dbReference>